<dbReference type="Proteomes" id="UP000053424">
    <property type="component" value="Unassembled WGS sequence"/>
</dbReference>
<reference evidence="1 2" key="1">
    <citation type="submission" date="2014-04" db="EMBL/GenBank/DDBJ databases">
        <authorList>
            <consortium name="DOE Joint Genome Institute"/>
            <person name="Kuo A."/>
            <person name="Gay G."/>
            <person name="Dore J."/>
            <person name="Kohler A."/>
            <person name="Nagy L.G."/>
            <person name="Floudas D."/>
            <person name="Copeland A."/>
            <person name="Barry K.W."/>
            <person name="Cichocki N."/>
            <person name="Veneault-Fourrey C."/>
            <person name="LaButti K."/>
            <person name="Lindquist E.A."/>
            <person name="Lipzen A."/>
            <person name="Lundell T."/>
            <person name="Morin E."/>
            <person name="Murat C."/>
            <person name="Sun H."/>
            <person name="Tunlid A."/>
            <person name="Henrissat B."/>
            <person name="Grigoriev I.V."/>
            <person name="Hibbett D.S."/>
            <person name="Martin F."/>
            <person name="Nordberg H.P."/>
            <person name="Cantor M.N."/>
            <person name="Hua S.X."/>
        </authorList>
    </citation>
    <scope>NUCLEOTIDE SEQUENCE [LARGE SCALE GENOMIC DNA]</scope>
    <source>
        <strain evidence="2">h7</strain>
    </source>
</reference>
<evidence type="ECO:0000313" key="2">
    <source>
        <dbReference type="Proteomes" id="UP000053424"/>
    </source>
</evidence>
<organism evidence="1 2">
    <name type="scientific">Hebeloma cylindrosporum</name>
    <dbReference type="NCBI Taxonomy" id="76867"/>
    <lineage>
        <taxon>Eukaryota</taxon>
        <taxon>Fungi</taxon>
        <taxon>Dikarya</taxon>
        <taxon>Basidiomycota</taxon>
        <taxon>Agaricomycotina</taxon>
        <taxon>Agaricomycetes</taxon>
        <taxon>Agaricomycetidae</taxon>
        <taxon>Agaricales</taxon>
        <taxon>Agaricineae</taxon>
        <taxon>Hymenogastraceae</taxon>
        <taxon>Hebeloma</taxon>
    </lineage>
</organism>
<dbReference type="HOGENOM" id="CLU_2794235_0_0_1"/>
<reference evidence="2" key="2">
    <citation type="submission" date="2015-01" db="EMBL/GenBank/DDBJ databases">
        <title>Evolutionary Origins and Diversification of the Mycorrhizal Mutualists.</title>
        <authorList>
            <consortium name="DOE Joint Genome Institute"/>
            <consortium name="Mycorrhizal Genomics Consortium"/>
            <person name="Kohler A."/>
            <person name="Kuo A."/>
            <person name="Nagy L.G."/>
            <person name="Floudas D."/>
            <person name="Copeland A."/>
            <person name="Barry K.W."/>
            <person name="Cichocki N."/>
            <person name="Veneault-Fourrey C."/>
            <person name="LaButti K."/>
            <person name="Lindquist E.A."/>
            <person name="Lipzen A."/>
            <person name="Lundell T."/>
            <person name="Morin E."/>
            <person name="Murat C."/>
            <person name="Riley R."/>
            <person name="Ohm R."/>
            <person name="Sun H."/>
            <person name="Tunlid A."/>
            <person name="Henrissat B."/>
            <person name="Grigoriev I.V."/>
            <person name="Hibbett D.S."/>
            <person name="Martin F."/>
        </authorList>
    </citation>
    <scope>NUCLEOTIDE SEQUENCE [LARGE SCALE GENOMIC DNA]</scope>
    <source>
        <strain evidence="2">h7</strain>
    </source>
</reference>
<accession>A0A0C3BV59</accession>
<protein>
    <submittedName>
        <fullName evidence="1">Uncharacterized protein</fullName>
    </submittedName>
</protein>
<dbReference type="AlphaFoldDB" id="A0A0C3BV59"/>
<sequence>MDVKDSKSTIISAFRDFIHIYLCGSSTKKDKAREVSHRFPNQNLDKRIVAYKMDDITMPCISSLMDDK</sequence>
<proteinExistence type="predicted"/>
<keyword evidence="2" id="KW-1185">Reference proteome</keyword>
<evidence type="ECO:0000313" key="1">
    <source>
        <dbReference type="EMBL" id="KIM35286.1"/>
    </source>
</evidence>
<dbReference type="EMBL" id="KN831824">
    <property type="protein sequence ID" value="KIM35286.1"/>
    <property type="molecule type" value="Genomic_DNA"/>
</dbReference>
<gene>
    <name evidence="1" type="ORF">M413DRAFT_449835</name>
</gene>
<name>A0A0C3BV59_HEBCY</name>